<keyword evidence="3" id="KW-0378">Hydrolase</keyword>
<dbReference type="InterPro" id="IPR051202">
    <property type="entry name" value="Peptidase_C40"/>
</dbReference>
<evidence type="ECO:0000256" key="3">
    <source>
        <dbReference type="ARBA" id="ARBA00022801"/>
    </source>
</evidence>
<dbReference type="InterPro" id="IPR000064">
    <property type="entry name" value="NLP_P60_dom"/>
</dbReference>
<protein>
    <submittedName>
        <fullName evidence="6">C40 family peptidase</fullName>
    </submittedName>
</protein>
<dbReference type="PANTHER" id="PTHR47053">
    <property type="entry name" value="MUREIN DD-ENDOPEPTIDASE MEPH-RELATED"/>
    <property type="match status" value="1"/>
</dbReference>
<dbReference type="EMBL" id="JBITLV010000001">
    <property type="protein sequence ID" value="MFI7585594.1"/>
    <property type="molecule type" value="Genomic_DNA"/>
</dbReference>
<evidence type="ECO:0000256" key="2">
    <source>
        <dbReference type="ARBA" id="ARBA00022670"/>
    </source>
</evidence>
<dbReference type="SUPFAM" id="SSF54001">
    <property type="entry name" value="Cysteine proteinases"/>
    <property type="match status" value="1"/>
</dbReference>
<dbReference type="RefSeq" id="WP_398273742.1">
    <property type="nucleotide sequence ID" value="NZ_JBITLV010000001.1"/>
</dbReference>
<dbReference type="PANTHER" id="PTHR47053:SF1">
    <property type="entry name" value="MUREIN DD-ENDOPEPTIDASE MEPH-RELATED"/>
    <property type="match status" value="1"/>
</dbReference>
<evidence type="ECO:0000313" key="7">
    <source>
        <dbReference type="Proteomes" id="UP001612915"/>
    </source>
</evidence>
<dbReference type="Proteomes" id="UP001612915">
    <property type="component" value="Unassembled WGS sequence"/>
</dbReference>
<keyword evidence="7" id="KW-1185">Reference proteome</keyword>
<accession>A0ABW8AGW4</accession>
<feature type="domain" description="NlpC/P60" evidence="5">
    <location>
        <begin position="89"/>
        <end position="204"/>
    </location>
</feature>
<dbReference type="Gene3D" id="3.90.1720.10">
    <property type="entry name" value="endopeptidase domain like (from Nostoc punctiforme)"/>
    <property type="match status" value="1"/>
</dbReference>
<gene>
    <name evidence="6" type="ORF">ACIB24_00800</name>
</gene>
<comment type="caution">
    <text evidence="6">The sequence shown here is derived from an EMBL/GenBank/DDBJ whole genome shotgun (WGS) entry which is preliminary data.</text>
</comment>
<dbReference type="InterPro" id="IPR038765">
    <property type="entry name" value="Papain-like_cys_pep_sf"/>
</dbReference>
<reference evidence="6 7" key="1">
    <citation type="submission" date="2024-10" db="EMBL/GenBank/DDBJ databases">
        <title>The Natural Products Discovery Center: Release of the First 8490 Sequenced Strains for Exploring Actinobacteria Biosynthetic Diversity.</title>
        <authorList>
            <person name="Kalkreuter E."/>
            <person name="Kautsar S.A."/>
            <person name="Yang D."/>
            <person name="Bader C.D."/>
            <person name="Teijaro C.N."/>
            <person name="Fluegel L."/>
            <person name="Davis C.M."/>
            <person name="Simpson J.R."/>
            <person name="Lauterbach L."/>
            <person name="Steele A.D."/>
            <person name="Gui C."/>
            <person name="Meng S."/>
            <person name="Li G."/>
            <person name="Viehrig K."/>
            <person name="Ye F."/>
            <person name="Su P."/>
            <person name="Kiefer A.F."/>
            <person name="Nichols A."/>
            <person name="Cepeda A.J."/>
            <person name="Yan W."/>
            <person name="Fan B."/>
            <person name="Jiang Y."/>
            <person name="Adhikari A."/>
            <person name="Zheng C.-J."/>
            <person name="Schuster L."/>
            <person name="Cowan T.M."/>
            <person name="Smanski M.J."/>
            <person name="Chevrette M.G."/>
            <person name="De Carvalho L.P.S."/>
            <person name="Shen B."/>
        </authorList>
    </citation>
    <scope>NUCLEOTIDE SEQUENCE [LARGE SCALE GENOMIC DNA]</scope>
    <source>
        <strain evidence="6 7">NPDC049639</strain>
    </source>
</reference>
<comment type="similarity">
    <text evidence="1">Belongs to the peptidase C40 family.</text>
</comment>
<proteinExistence type="inferred from homology"/>
<dbReference type="PROSITE" id="PS51935">
    <property type="entry name" value="NLPC_P60"/>
    <property type="match status" value="1"/>
</dbReference>
<keyword evidence="2" id="KW-0645">Protease</keyword>
<evidence type="ECO:0000313" key="6">
    <source>
        <dbReference type="EMBL" id="MFI7585594.1"/>
    </source>
</evidence>
<name>A0ABW8AGW4_9ACTN</name>
<evidence type="ECO:0000259" key="5">
    <source>
        <dbReference type="PROSITE" id="PS51935"/>
    </source>
</evidence>
<dbReference type="Pfam" id="PF00877">
    <property type="entry name" value="NLPC_P60"/>
    <property type="match status" value="1"/>
</dbReference>
<keyword evidence="4" id="KW-0788">Thiol protease</keyword>
<evidence type="ECO:0000256" key="4">
    <source>
        <dbReference type="ARBA" id="ARBA00022807"/>
    </source>
</evidence>
<organism evidence="6 7">
    <name type="scientific">Spongisporangium articulatum</name>
    <dbReference type="NCBI Taxonomy" id="3362603"/>
    <lineage>
        <taxon>Bacteria</taxon>
        <taxon>Bacillati</taxon>
        <taxon>Actinomycetota</taxon>
        <taxon>Actinomycetes</taxon>
        <taxon>Kineosporiales</taxon>
        <taxon>Kineosporiaceae</taxon>
        <taxon>Spongisporangium</taxon>
    </lineage>
</organism>
<sequence>MSSGLVATMGLPANAATSGAEAAAPATAPIAVQPGMALQSGLLSAVGATDSSATELTAPAAAAVTFETGAFKAVPKSQGPSFDLGSFGSSKGASIVAIASRYLGVKYVYGGTTPNGWDCSGLTGYVYRLAGINLPRTANEQLIASTRISRDQAVPGDLVFFLSGGRAYHVGIYAGDNMMIDAGSTGHVTSKREIYSSSVVFGRF</sequence>
<evidence type="ECO:0000256" key="1">
    <source>
        <dbReference type="ARBA" id="ARBA00007074"/>
    </source>
</evidence>